<dbReference type="EMBL" id="CAJVRM010000139">
    <property type="protein sequence ID" value="CAG8975477.1"/>
    <property type="molecule type" value="Genomic_DNA"/>
</dbReference>
<dbReference type="Proteomes" id="UP000701801">
    <property type="component" value="Unassembled WGS sequence"/>
</dbReference>
<keyword evidence="2" id="KW-1185">Reference proteome</keyword>
<comment type="caution">
    <text evidence="1">The sequence shown here is derived from an EMBL/GenBank/DDBJ whole genome shotgun (WGS) entry which is preliminary data.</text>
</comment>
<protein>
    <submittedName>
        <fullName evidence="1">Uncharacterized protein</fullName>
    </submittedName>
</protein>
<evidence type="ECO:0000313" key="1">
    <source>
        <dbReference type="EMBL" id="CAG8975477.1"/>
    </source>
</evidence>
<reference evidence="1" key="1">
    <citation type="submission" date="2021-07" db="EMBL/GenBank/DDBJ databases">
        <authorList>
            <person name="Durling M."/>
        </authorList>
    </citation>
    <scope>NUCLEOTIDE SEQUENCE</scope>
</reference>
<proteinExistence type="predicted"/>
<sequence>MSKPHDPLRIPLRSPEPQSSHFARICGEMRKVKVNNGGEHPISVYVVFLPNTKVVRRVLTHPEMADRAV</sequence>
<accession>A0A9N9LLZ7</accession>
<gene>
    <name evidence="1" type="ORF">HYALB_00004793</name>
</gene>
<name>A0A9N9LLZ7_9HELO</name>
<organism evidence="1 2">
    <name type="scientific">Hymenoscyphus albidus</name>
    <dbReference type="NCBI Taxonomy" id="595503"/>
    <lineage>
        <taxon>Eukaryota</taxon>
        <taxon>Fungi</taxon>
        <taxon>Dikarya</taxon>
        <taxon>Ascomycota</taxon>
        <taxon>Pezizomycotina</taxon>
        <taxon>Leotiomycetes</taxon>
        <taxon>Helotiales</taxon>
        <taxon>Helotiaceae</taxon>
        <taxon>Hymenoscyphus</taxon>
    </lineage>
</organism>
<evidence type="ECO:0000313" key="2">
    <source>
        <dbReference type="Proteomes" id="UP000701801"/>
    </source>
</evidence>
<dbReference type="AlphaFoldDB" id="A0A9N9LLZ7"/>